<comment type="caution">
    <text evidence="7">The sequence shown here is derived from an EMBL/GenBank/DDBJ whole genome shotgun (WGS) entry which is preliminary data.</text>
</comment>
<keyword evidence="4 6" id="KW-1133">Transmembrane helix</keyword>
<feature type="transmembrane region" description="Helical" evidence="6">
    <location>
        <begin position="343"/>
        <end position="367"/>
    </location>
</feature>
<evidence type="ECO:0000313" key="7">
    <source>
        <dbReference type="EMBL" id="GLO67572.1"/>
    </source>
</evidence>
<feature type="transmembrane region" description="Helical" evidence="6">
    <location>
        <begin position="379"/>
        <end position="397"/>
    </location>
</feature>
<dbReference type="InterPro" id="IPR050833">
    <property type="entry name" value="Poly_Biosynth_Transport"/>
</dbReference>
<evidence type="ECO:0000256" key="1">
    <source>
        <dbReference type="ARBA" id="ARBA00004651"/>
    </source>
</evidence>
<keyword evidence="8" id="KW-1185">Reference proteome</keyword>
<gene>
    <name evidence="7" type="ORF">MACH08_33560</name>
</gene>
<dbReference type="Pfam" id="PF13440">
    <property type="entry name" value="Polysacc_synt_3"/>
    <property type="match status" value="1"/>
</dbReference>
<evidence type="ECO:0000256" key="3">
    <source>
        <dbReference type="ARBA" id="ARBA00022692"/>
    </source>
</evidence>
<keyword evidence="5 6" id="KW-0472">Membrane</keyword>
<feature type="transmembrane region" description="Helical" evidence="6">
    <location>
        <begin position="317"/>
        <end position="337"/>
    </location>
</feature>
<feature type="transmembrane region" description="Helical" evidence="6">
    <location>
        <begin position="436"/>
        <end position="457"/>
    </location>
</feature>
<feature type="transmembrane region" description="Helical" evidence="6">
    <location>
        <begin position="130"/>
        <end position="150"/>
    </location>
</feature>
<evidence type="ECO:0000256" key="5">
    <source>
        <dbReference type="ARBA" id="ARBA00023136"/>
    </source>
</evidence>
<keyword evidence="2" id="KW-1003">Cell membrane</keyword>
<name>A0ABQ5TRX1_9BACI</name>
<reference evidence="7 8" key="1">
    <citation type="submission" date="2023-02" db="EMBL/GenBank/DDBJ databases">
        <title>Oceanobacillus kimchii IFOP_LL358 isolated form Alexandrium catenella lab strain.</title>
        <authorList>
            <person name="Gajardo G."/>
            <person name="Ueki S."/>
            <person name="Maruyama F."/>
        </authorList>
    </citation>
    <scope>NUCLEOTIDE SEQUENCE [LARGE SCALE GENOMIC DNA]</scope>
    <source>
        <strain evidence="7 8">IFOP_LL358</strain>
    </source>
</reference>
<accession>A0ABQ5TRX1</accession>
<sequence length="512" mass="58261">MRLKKNQIRSGAILSYTLIIFNTIFGLLLTPFLLKFLGQEEYGIYLLIGSITSVMMIMDFGIKTTIIRFLSIYITEKKQKKIEDFLSTAFVMYIVIAIVVCIVGLIFYFYMDIIFSSSISEEYMPMAKQMFIIVVINVALSLIMNSFPAIMEAHQKFAISKLLDIFRICLRMILIIILISSGFSAVAIVIVDTCVNLLLMVLRLIYVRKVLHISIKFKFPNKILGIEIFSFSRKVFISSVINQVNTKIDQFLLGIVSTSAQIAISGIAITLITYYHTLSQVLSGIFLPNITRMVTQGTPMGKIENYTLKVSRLQAKLLMLFTVGFLLLGKEFIEIWIGEGYDTVYWIIVMLMISNLLPYTQGVLLSLTQAMNLHGIRNIIYLIITIVNVLLTIPLAMNLGAFGAALATAMSMLLGYGIFIQGYYQIKLGLNMIKYMYLSIGKSIPAFLITLILGFFLNNVFISNLYLFIFKVILITLIFSLLVWITDFTKFEKKLVKDLLTTIINKRRRRRV</sequence>
<comment type="subcellular location">
    <subcellularLocation>
        <location evidence="1">Cell membrane</location>
        <topology evidence="1">Multi-pass membrane protein</topology>
    </subcellularLocation>
</comment>
<dbReference type="PANTHER" id="PTHR30250:SF26">
    <property type="entry name" value="PSMA PROTEIN"/>
    <property type="match status" value="1"/>
</dbReference>
<proteinExistence type="predicted"/>
<feature type="transmembrane region" description="Helical" evidence="6">
    <location>
        <begin position="463"/>
        <end position="485"/>
    </location>
</feature>
<organism evidence="7 8">
    <name type="scientific">Oceanobacillus kimchii</name>
    <dbReference type="NCBI Taxonomy" id="746691"/>
    <lineage>
        <taxon>Bacteria</taxon>
        <taxon>Bacillati</taxon>
        <taxon>Bacillota</taxon>
        <taxon>Bacilli</taxon>
        <taxon>Bacillales</taxon>
        <taxon>Bacillaceae</taxon>
        <taxon>Oceanobacillus</taxon>
    </lineage>
</organism>
<feature type="transmembrane region" description="Helical" evidence="6">
    <location>
        <begin position="42"/>
        <end position="62"/>
    </location>
</feature>
<evidence type="ECO:0000256" key="2">
    <source>
        <dbReference type="ARBA" id="ARBA00022475"/>
    </source>
</evidence>
<evidence type="ECO:0000313" key="8">
    <source>
        <dbReference type="Proteomes" id="UP001275436"/>
    </source>
</evidence>
<protein>
    <submittedName>
        <fullName evidence="7">Polysaccharide biosynthesis-like protein</fullName>
    </submittedName>
</protein>
<keyword evidence="3 6" id="KW-0812">Transmembrane</keyword>
<feature type="transmembrane region" description="Helical" evidence="6">
    <location>
        <begin position="12"/>
        <end position="36"/>
    </location>
</feature>
<dbReference type="EMBL" id="BSKO01000001">
    <property type="protein sequence ID" value="GLO67572.1"/>
    <property type="molecule type" value="Genomic_DNA"/>
</dbReference>
<evidence type="ECO:0000256" key="4">
    <source>
        <dbReference type="ARBA" id="ARBA00022989"/>
    </source>
</evidence>
<feature type="transmembrane region" description="Helical" evidence="6">
    <location>
        <begin position="85"/>
        <end position="110"/>
    </location>
</feature>
<dbReference type="RefSeq" id="WP_317958316.1">
    <property type="nucleotide sequence ID" value="NZ_BSKO01000001.1"/>
</dbReference>
<dbReference type="Proteomes" id="UP001275436">
    <property type="component" value="Unassembled WGS sequence"/>
</dbReference>
<dbReference type="PANTHER" id="PTHR30250">
    <property type="entry name" value="PST FAMILY PREDICTED COLANIC ACID TRANSPORTER"/>
    <property type="match status" value="1"/>
</dbReference>
<evidence type="ECO:0000256" key="6">
    <source>
        <dbReference type="SAM" id="Phobius"/>
    </source>
</evidence>
<feature type="transmembrane region" description="Helical" evidence="6">
    <location>
        <begin position="403"/>
        <end position="424"/>
    </location>
</feature>